<feature type="compositionally biased region" description="Basic and acidic residues" evidence="1">
    <location>
        <begin position="251"/>
        <end position="263"/>
    </location>
</feature>
<feature type="region of interest" description="Disordered" evidence="1">
    <location>
        <begin position="1"/>
        <end position="100"/>
    </location>
</feature>
<dbReference type="AlphaFoldDB" id="A0A4C1XDL0"/>
<evidence type="ECO:0008006" key="4">
    <source>
        <dbReference type="Google" id="ProtNLM"/>
    </source>
</evidence>
<feature type="region of interest" description="Disordered" evidence="1">
    <location>
        <begin position="243"/>
        <end position="263"/>
    </location>
</feature>
<reference evidence="2 3" key="1">
    <citation type="journal article" date="2019" name="Commun. Biol.">
        <title>The bagworm genome reveals a unique fibroin gene that provides high tensile strength.</title>
        <authorList>
            <person name="Kono N."/>
            <person name="Nakamura H."/>
            <person name="Ohtoshi R."/>
            <person name="Tomita M."/>
            <person name="Numata K."/>
            <person name="Arakawa K."/>
        </authorList>
    </citation>
    <scope>NUCLEOTIDE SEQUENCE [LARGE SCALE GENOMIC DNA]</scope>
</reference>
<dbReference type="PANTHER" id="PTHR47027">
    <property type="entry name" value="REVERSE TRANSCRIPTASE DOMAIN-CONTAINING PROTEIN"/>
    <property type="match status" value="1"/>
</dbReference>
<gene>
    <name evidence="2" type="ORF">EVAR_43988_1</name>
</gene>
<evidence type="ECO:0000256" key="1">
    <source>
        <dbReference type="SAM" id="MobiDB-lite"/>
    </source>
</evidence>
<evidence type="ECO:0000313" key="3">
    <source>
        <dbReference type="Proteomes" id="UP000299102"/>
    </source>
</evidence>
<comment type="caution">
    <text evidence="2">The sequence shown here is derived from an EMBL/GenBank/DDBJ whole genome shotgun (WGS) entry which is preliminary data.</text>
</comment>
<dbReference type="OrthoDB" id="410104at2759"/>
<accession>A0A4C1XDL0</accession>
<dbReference type="Proteomes" id="UP000299102">
    <property type="component" value="Unassembled WGS sequence"/>
</dbReference>
<keyword evidence="3" id="KW-1185">Reference proteome</keyword>
<name>A0A4C1XDL0_EUMVA</name>
<proteinExistence type="predicted"/>
<dbReference type="PANTHER" id="PTHR47027:SF29">
    <property type="entry name" value="C2H2-TYPE DOMAIN-CONTAINING PROTEIN"/>
    <property type="match status" value="1"/>
</dbReference>
<sequence>MYKDVASLRKVNGPSGPDIPGPATTARRSALDALEAATSRRSGPGDGGTLDAVGPVLSRGPPPAPPAPPDGPPGSTKLPASTDTDLEQDNGINENPRRAQGGPCGLRWAAIANAVIFLFSRTTRSDLPSKTQVRLEKTGEKFPIERVVRRRGLVSPKLFSATLEMVFTNLDWDRNGLNINGETLNHLRFADDLILFSACPERLEQRLQQLSDEITKWVGHMLRERNGKWTKSISEWYPRDDKRNKGRQLKRWKEDLKRTAAPK</sequence>
<organism evidence="2 3">
    <name type="scientific">Eumeta variegata</name>
    <name type="common">Bagworm moth</name>
    <name type="synonym">Eumeta japonica</name>
    <dbReference type="NCBI Taxonomy" id="151549"/>
    <lineage>
        <taxon>Eukaryota</taxon>
        <taxon>Metazoa</taxon>
        <taxon>Ecdysozoa</taxon>
        <taxon>Arthropoda</taxon>
        <taxon>Hexapoda</taxon>
        <taxon>Insecta</taxon>
        <taxon>Pterygota</taxon>
        <taxon>Neoptera</taxon>
        <taxon>Endopterygota</taxon>
        <taxon>Lepidoptera</taxon>
        <taxon>Glossata</taxon>
        <taxon>Ditrysia</taxon>
        <taxon>Tineoidea</taxon>
        <taxon>Psychidae</taxon>
        <taxon>Oiketicinae</taxon>
        <taxon>Eumeta</taxon>
    </lineage>
</organism>
<protein>
    <recommendedName>
        <fullName evidence="4">Reverse transcriptase domain-containing protein</fullName>
    </recommendedName>
</protein>
<feature type="compositionally biased region" description="Pro residues" evidence="1">
    <location>
        <begin position="60"/>
        <end position="72"/>
    </location>
</feature>
<evidence type="ECO:0000313" key="2">
    <source>
        <dbReference type="EMBL" id="GBP61518.1"/>
    </source>
</evidence>
<dbReference type="EMBL" id="BGZK01000816">
    <property type="protein sequence ID" value="GBP61518.1"/>
    <property type="molecule type" value="Genomic_DNA"/>
</dbReference>